<sequence>MKLLSLFILLTVGCTTAMAQESATYGGAGFFRLGHASLHRFSQVADHFSPAQQPALSNNFVYLGGEGYARINRNIIGGGGYAMVNHGIDSHSYRAEPFSGGGYLHYGRILLEHRRFWIYPSIGAGVAMVSLTQSQSQGQAGEEYTVMLPGFNAQVGLGAD</sequence>
<comment type="caution">
    <text evidence="2">The sequence shown here is derived from an EMBL/GenBank/DDBJ whole genome shotgun (WGS) entry which is preliminary data.</text>
</comment>
<protein>
    <recommendedName>
        <fullName evidence="4">Outer membrane beta-barrel protein</fullName>
    </recommendedName>
</protein>
<dbReference type="AlphaFoldDB" id="A0A7C9FAV6"/>
<dbReference type="RefSeq" id="WP_152755917.1">
    <property type="nucleotide sequence ID" value="NZ_WHLY01000001.1"/>
</dbReference>
<gene>
    <name evidence="2" type="ORF">GBK04_00525</name>
</gene>
<keyword evidence="1" id="KW-0732">Signal</keyword>
<accession>A0A7C9FAV6</accession>
<keyword evidence="3" id="KW-1185">Reference proteome</keyword>
<dbReference type="EMBL" id="WHLY01000001">
    <property type="protein sequence ID" value="MPR31870.1"/>
    <property type="molecule type" value="Genomic_DNA"/>
</dbReference>
<reference evidence="2 3" key="1">
    <citation type="submission" date="2019-10" db="EMBL/GenBank/DDBJ databases">
        <title>Draft Genome Sequence of Cytophagaceae sp. SJW1-29.</title>
        <authorList>
            <person name="Choi A."/>
        </authorList>
    </citation>
    <scope>NUCLEOTIDE SEQUENCE [LARGE SCALE GENOMIC DNA]</scope>
    <source>
        <strain evidence="2 3">SJW1-29</strain>
    </source>
</reference>
<organism evidence="2 3">
    <name type="scientific">Salmonirosea aquatica</name>
    <dbReference type="NCBI Taxonomy" id="2654236"/>
    <lineage>
        <taxon>Bacteria</taxon>
        <taxon>Pseudomonadati</taxon>
        <taxon>Bacteroidota</taxon>
        <taxon>Cytophagia</taxon>
        <taxon>Cytophagales</taxon>
        <taxon>Spirosomataceae</taxon>
        <taxon>Salmonirosea</taxon>
    </lineage>
</organism>
<evidence type="ECO:0000256" key="1">
    <source>
        <dbReference type="SAM" id="SignalP"/>
    </source>
</evidence>
<feature type="signal peptide" evidence="1">
    <location>
        <begin position="1"/>
        <end position="19"/>
    </location>
</feature>
<dbReference type="Proteomes" id="UP000479293">
    <property type="component" value="Unassembled WGS sequence"/>
</dbReference>
<feature type="chain" id="PRO_5028799395" description="Outer membrane beta-barrel protein" evidence="1">
    <location>
        <begin position="20"/>
        <end position="160"/>
    </location>
</feature>
<evidence type="ECO:0000313" key="2">
    <source>
        <dbReference type="EMBL" id="MPR31870.1"/>
    </source>
</evidence>
<evidence type="ECO:0008006" key="4">
    <source>
        <dbReference type="Google" id="ProtNLM"/>
    </source>
</evidence>
<name>A0A7C9FAV6_9BACT</name>
<evidence type="ECO:0000313" key="3">
    <source>
        <dbReference type="Proteomes" id="UP000479293"/>
    </source>
</evidence>
<proteinExistence type="predicted"/>